<dbReference type="InterPro" id="IPR009214">
    <property type="entry name" value="DUF1129"/>
</dbReference>
<dbReference type="Pfam" id="PF06570">
    <property type="entry name" value="DUF1129"/>
    <property type="match status" value="1"/>
</dbReference>
<dbReference type="Proteomes" id="UP001597252">
    <property type="component" value="Unassembled WGS sequence"/>
</dbReference>
<evidence type="ECO:0000313" key="3">
    <source>
        <dbReference type="Proteomes" id="UP001597252"/>
    </source>
</evidence>
<name>A0ABW4E5R9_9LACO</name>
<organism evidence="2 3">
    <name type="scientific">Lacticaseibacillus baoqingensis</name>
    <dbReference type="NCBI Taxonomy" id="2486013"/>
    <lineage>
        <taxon>Bacteria</taxon>
        <taxon>Bacillati</taxon>
        <taxon>Bacillota</taxon>
        <taxon>Bacilli</taxon>
        <taxon>Lactobacillales</taxon>
        <taxon>Lactobacillaceae</taxon>
        <taxon>Lacticaseibacillus</taxon>
    </lineage>
</organism>
<dbReference type="RefSeq" id="WP_125748309.1">
    <property type="nucleotide sequence ID" value="NZ_JBHTON010000019.1"/>
</dbReference>
<accession>A0ABW4E5R9</accession>
<sequence length="227" mass="25315">MADKKNTPEETAPAVDVDALLQQLTKKNDEYVFKLRRILTEHQYTQAQEQKLLAELLPEMIAAQRQGKPATQLYGPVTVKAESLINAPKPKKKVPFWLSGIDLSLFFISIFALIYGIMAYIQPKQMTGASGIASLLIMAIAAGFIFTYYNQWTHKPKKERPKTWILMLAGVALVMLASIASSSLALVKSPLTNPSPWPVYLGLAVIAYGGHWYLKRRYQLDGIMAMG</sequence>
<feature type="transmembrane region" description="Helical" evidence="1">
    <location>
        <begin position="96"/>
        <end position="120"/>
    </location>
</feature>
<dbReference type="SUPFAM" id="SSF103473">
    <property type="entry name" value="MFS general substrate transporter"/>
    <property type="match status" value="1"/>
</dbReference>
<dbReference type="InterPro" id="IPR036259">
    <property type="entry name" value="MFS_trans_sf"/>
</dbReference>
<proteinExistence type="predicted"/>
<comment type="caution">
    <text evidence="2">The sequence shown here is derived from an EMBL/GenBank/DDBJ whole genome shotgun (WGS) entry which is preliminary data.</text>
</comment>
<keyword evidence="3" id="KW-1185">Reference proteome</keyword>
<gene>
    <name evidence="2" type="ORF">ACFQ5J_06955</name>
</gene>
<feature type="transmembrane region" description="Helical" evidence="1">
    <location>
        <begin position="132"/>
        <end position="152"/>
    </location>
</feature>
<evidence type="ECO:0000256" key="1">
    <source>
        <dbReference type="SAM" id="Phobius"/>
    </source>
</evidence>
<keyword evidence="1" id="KW-0812">Transmembrane</keyword>
<evidence type="ECO:0000313" key="2">
    <source>
        <dbReference type="EMBL" id="MFD1484964.1"/>
    </source>
</evidence>
<dbReference type="PIRSF" id="PIRSF033111">
    <property type="entry name" value="UCP033111"/>
    <property type="match status" value="1"/>
</dbReference>
<keyword evidence="1" id="KW-1133">Transmembrane helix</keyword>
<reference evidence="3" key="1">
    <citation type="journal article" date="2019" name="Int. J. Syst. Evol. Microbiol.">
        <title>The Global Catalogue of Microorganisms (GCM) 10K type strain sequencing project: providing services to taxonomists for standard genome sequencing and annotation.</title>
        <authorList>
            <consortium name="The Broad Institute Genomics Platform"/>
            <consortium name="The Broad Institute Genome Sequencing Center for Infectious Disease"/>
            <person name="Wu L."/>
            <person name="Ma J."/>
        </authorList>
    </citation>
    <scope>NUCLEOTIDE SEQUENCE [LARGE SCALE GENOMIC DNA]</scope>
    <source>
        <strain evidence="3">CCM 8903</strain>
    </source>
</reference>
<keyword evidence="1" id="KW-0472">Membrane</keyword>
<dbReference type="EMBL" id="JBHTON010000019">
    <property type="protein sequence ID" value="MFD1484964.1"/>
    <property type="molecule type" value="Genomic_DNA"/>
</dbReference>
<protein>
    <submittedName>
        <fullName evidence="2">DUF1129 domain-containing protein</fullName>
    </submittedName>
</protein>
<feature type="transmembrane region" description="Helical" evidence="1">
    <location>
        <begin position="164"/>
        <end position="185"/>
    </location>
</feature>
<feature type="transmembrane region" description="Helical" evidence="1">
    <location>
        <begin position="197"/>
        <end position="214"/>
    </location>
</feature>